<keyword evidence="2" id="KW-0238">DNA-binding</keyword>
<proteinExistence type="predicted"/>
<feature type="compositionally biased region" description="Basic and acidic residues" evidence="1">
    <location>
        <begin position="14"/>
        <end position="23"/>
    </location>
</feature>
<protein>
    <submittedName>
        <fullName evidence="2">DNA-binding protein YbaB</fullName>
    </submittedName>
</protein>
<gene>
    <name evidence="2" type="ORF">EV192_1011458</name>
</gene>
<feature type="region of interest" description="Disordered" evidence="1">
    <location>
        <begin position="1"/>
        <end position="23"/>
    </location>
</feature>
<feature type="compositionally biased region" description="Pro residues" evidence="1">
    <location>
        <begin position="144"/>
        <end position="159"/>
    </location>
</feature>
<dbReference type="InterPro" id="IPR004401">
    <property type="entry name" value="YbaB/EbfC"/>
</dbReference>
<dbReference type="Gene3D" id="3.30.1310.10">
    <property type="entry name" value="Nucleoid-associated protein YbaB-like domain"/>
    <property type="match status" value="1"/>
</dbReference>
<dbReference type="SUPFAM" id="SSF82607">
    <property type="entry name" value="YbaB-like"/>
    <property type="match status" value="1"/>
</dbReference>
<evidence type="ECO:0000256" key="1">
    <source>
        <dbReference type="SAM" id="MobiDB-lite"/>
    </source>
</evidence>
<dbReference type="RefSeq" id="WP_165960234.1">
    <property type="nucleotide sequence ID" value="NZ_SLWS01000001.1"/>
</dbReference>
<evidence type="ECO:0000313" key="2">
    <source>
        <dbReference type="EMBL" id="TCO65666.1"/>
    </source>
</evidence>
<dbReference type="InterPro" id="IPR036894">
    <property type="entry name" value="YbaB-like_sf"/>
</dbReference>
<dbReference type="AlphaFoldDB" id="A0A4R2K6T7"/>
<sequence length="175" mass="19156">MTMPSPGEQWQAEYETKLRDTEQRAERMQQELGDIQITQHGMNGQVTVTVNASGNLVGLELGNSLRDRDGHAVAQEVLRLVAAAQSRIADEVQRVSEPLLGDTEALHVVVDKVRSAYPETPPEDYRPGGGGYGQEDDSIIRGTQPPPPPSNRRPRPPAAVGPNDDDYFDNGGFLR</sequence>
<name>A0A4R2K6T7_9PSEU</name>
<comment type="caution">
    <text evidence="2">The sequence shown here is derived from an EMBL/GenBank/DDBJ whole genome shotgun (WGS) entry which is preliminary data.</text>
</comment>
<accession>A0A4R2K6T7</accession>
<feature type="region of interest" description="Disordered" evidence="1">
    <location>
        <begin position="114"/>
        <end position="175"/>
    </location>
</feature>
<dbReference type="EMBL" id="SLWS01000001">
    <property type="protein sequence ID" value="TCO65666.1"/>
    <property type="molecule type" value="Genomic_DNA"/>
</dbReference>
<keyword evidence="3" id="KW-1185">Reference proteome</keyword>
<dbReference type="GO" id="GO:0003677">
    <property type="term" value="F:DNA binding"/>
    <property type="evidence" value="ECO:0007669"/>
    <property type="project" value="UniProtKB-KW"/>
</dbReference>
<evidence type="ECO:0000313" key="3">
    <source>
        <dbReference type="Proteomes" id="UP000295680"/>
    </source>
</evidence>
<dbReference type="Proteomes" id="UP000295680">
    <property type="component" value="Unassembled WGS sequence"/>
</dbReference>
<dbReference type="Pfam" id="PF02575">
    <property type="entry name" value="YbaB_DNA_bd"/>
    <property type="match status" value="1"/>
</dbReference>
<reference evidence="2 3" key="1">
    <citation type="submission" date="2019-03" db="EMBL/GenBank/DDBJ databases">
        <title>Genomic Encyclopedia of Type Strains, Phase IV (KMG-IV): sequencing the most valuable type-strain genomes for metagenomic binning, comparative biology and taxonomic classification.</title>
        <authorList>
            <person name="Goeker M."/>
        </authorList>
    </citation>
    <scope>NUCLEOTIDE SEQUENCE [LARGE SCALE GENOMIC DNA]</scope>
    <source>
        <strain evidence="2 3">DSM 45934</strain>
    </source>
</reference>
<organism evidence="2 3">
    <name type="scientific">Actinocrispum wychmicini</name>
    <dbReference type="NCBI Taxonomy" id="1213861"/>
    <lineage>
        <taxon>Bacteria</taxon>
        <taxon>Bacillati</taxon>
        <taxon>Actinomycetota</taxon>
        <taxon>Actinomycetes</taxon>
        <taxon>Pseudonocardiales</taxon>
        <taxon>Pseudonocardiaceae</taxon>
        <taxon>Actinocrispum</taxon>
    </lineage>
</organism>